<comment type="caution">
    <text evidence="1">The sequence shown here is derived from an EMBL/GenBank/DDBJ whole genome shotgun (WGS) entry which is preliminary data.</text>
</comment>
<dbReference type="EMBL" id="JADLRE010000013">
    <property type="protein sequence ID" value="MBF6227071.1"/>
    <property type="molecule type" value="Genomic_DNA"/>
</dbReference>
<protein>
    <recommendedName>
        <fullName evidence="3">Transglycosylase SLT domain-containing protein</fullName>
    </recommendedName>
</protein>
<evidence type="ECO:0000313" key="2">
    <source>
        <dbReference type="Proteomes" id="UP000807309"/>
    </source>
</evidence>
<reference evidence="1 2" key="1">
    <citation type="submission" date="2020-10" db="EMBL/GenBank/DDBJ databases">
        <title>Identification of Nocardia species via Next-generation sequencing and recognition of intraspecies genetic diversity.</title>
        <authorList>
            <person name="Li P."/>
            <person name="Li P."/>
            <person name="Lu B."/>
        </authorList>
    </citation>
    <scope>NUCLEOTIDE SEQUENCE [LARGE SCALE GENOMIC DNA]</scope>
    <source>
        <strain evidence="1 2">N-11</strain>
    </source>
</reference>
<organism evidence="1 2">
    <name type="scientific">Nocardia abscessus</name>
    <dbReference type="NCBI Taxonomy" id="120957"/>
    <lineage>
        <taxon>Bacteria</taxon>
        <taxon>Bacillati</taxon>
        <taxon>Actinomycetota</taxon>
        <taxon>Actinomycetes</taxon>
        <taxon>Mycobacteriales</taxon>
        <taxon>Nocardiaceae</taxon>
        <taxon>Nocardia</taxon>
    </lineage>
</organism>
<accession>A0ABS0C9L9</accession>
<dbReference type="Proteomes" id="UP000807309">
    <property type="component" value="Unassembled WGS sequence"/>
</dbReference>
<evidence type="ECO:0008006" key="3">
    <source>
        <dbReference type="Google" id="ProtNLM"/>
    </source>
</evidence>
<keyword evidence="2" id="KW-1185">Reference proteome</keyword>
<sequence>MSPIAVDPEVYYAAAKALFSEYTRVIESVSGSLTPGLVASKGMAGNYPAVAPWVTKYYSVAADLEGVLVAYGNALLTMGDMLNLAGYTWAKANYDANPSSNKGVEPTMPPPRIGPSWDDKCIDIPDPMPAAYTTPDRGLLTSPNSARDKLTTVLRQNNAQVPTGDTDALTAANTGWRAFSEHDAWMGGPNRIQAVITSFDTVAAPEKSGVIDMLGILGSAPASTAEVAEGFASATAAHAAELADLRSTLVSNAATAFPDSGTSSSSSNTAVTITFAEEPDNATLTSGASMLASAISGHPLYALLAEPEFAGADTLPQLKAKLEEIMSSPIDELTNRATWKSSAPKCELNPEGQRDYGGSNEIVRGWIDDAVKYGNAAGVDPKLVLAIVYNEGGNRADTTLEQVGSGFWDASREILNPIREATSPVDMGMSLGLTNIKESTYQKLQEAYPQEFGSIPWARVQYDDSMAIRAAAYSLKRIQEQYGPFVPDDMKEKYNTNEFMAAGYNSELAMADYLRQAELGPQVKNYLQMNEGSYAKASELINGAYTCR</sequence>
<name>A0ABS0C9L9_9NOCA</name>
<proteinExistence type="predicted"/>
<dbReference type="Gene3D" id="1.10.530.10">
    <property type="match status" value="1"/>
</dbReference>
<gene>
    <name evidence="1" type="ORF">IU470_18415</name>
</gene>
<dbReference type="RefSeq" id="WP_195034108.1">
    <property type="nucleotide sequence ID" value="NZ_JADLRE010000013.1"/>
</dbReference>
<evidence type="ECO:0000313" key="1">
    <source>
        <dbReference type="EMBL" id="MBF6227071.1"/>
    </source>
</evidence>